<accession>A0A8J3CLS7</accession>
<reference evidence="3" key="1">
    <citation type="journal article" date="2014" name="Int. J. Syst. Evol. Microbiol.">
        <title>Complete genome sequence of Corynebacterium casei LMG S-19264T (=DSM 44701T), isolated from a smear-ripened cheese.</title>
        <authorList>
            <consortium name="US DOE Joint Genome Institute (JGI-PGF)"/>
            <person name="Walter F."/>
            <person name="Albersmeier A."/>
            <person name="Kalinowski J."/>
            <person name="Ruckert C."/>
        </authorList>
    </citation>
    <scope>NUCLEOTIDE SEQUENCE</scope>
    <source>
        <strain evidence="3">KCTC 32501</strain>
    </source>
</reference>
<name>A0A8J3CLS7_9BURK</name>
<keyword evidence="3" id="KW-0645">Protease</keyword>
<keyword evidence="4" id="KW-1185">Reference proteome</keyword>
<dbReference type="HAMAP" id="MF_00302">
    <property type="entry name" value="ClpS"/>
    <property type="match status" value="1"/>
</dbReference>
<evidence type="ECO:0000313" key="3">
    <source>
        <dbReference type="EMBL" id="GHA65174.1"/>
    </source>
</evidence>
<dbReference type="GO" id="GO:0006508">
    <property type="term" value="P:proteolysis"/>
    <property type="evidence" value="ECO:0007669"/>
    <property type="project" value="UniProtKB-UniRule"/>
</dbReference>
<dbReference type="InterPro" id="IPR014719">
    <property type="entry name" value="Ribosomal_bL12_C/ClpS-like"/>
</dbReference>
<comment type="caution">
    <text evidence="3">The sequence shown here is derived from an EMBL/GenBank/DDBJ whole genome shotgun (WGS) entry which is preliminary data.</text>
</comment>
<sequence length="108" mass="12236">MSQKKKQPSHRDGSGTAVLERETVVAPPPLYSVWLLNDDYTPMEFVVQVLTDFFYKKVDEAEAIMLKVHHEGKAVCGAYPRDVAETKVMRVMRHARAHGHPLQCVMDA</sequence>
<dbReference type="AlphaFoldDB" id="A0A8J3CLS7"/>
<comment type="subunit">
    <text evidence="1">Binds to the N-terminal domain of the chaperone ClpA.</text>
</comment>
<dbReference type="RefSeq" id="WP_189490448.1">
    <property type="nucleotide sequence ID" value="NZ_BMZG01000001.1"/>
</dbReference>
<dbReference type="Gene3D" id="3.30.1390.10">
    <property type="match status" value="1"/>
</dbReference>
<dbReference type="FunFam" id="3.30.1390.10:FF:000002">
    <property type="entry name" value="ATP-dependent Clp protease adapter protein ClpS"/>
    <property type="match status" value="1"/>
</dbReference>
<evidence type="ECO:0000259" key="2">
    <source>
        <dbReference type="Pfam" id="PF02617"/>
    </source>
</evidence>
<dbReference type="PANTHER" id="PTHR33473:SF19">
    <property type="entry name" value="ATP-DEPENDENT CLP PROTEASE ADAPTER PROTEIN CLPS"/>
    <property type="match status" value="1"/>
</dbReference>
<dbReference type="NCBIfam" id="NF000672">
    <property type="entry name" value="PRK00033.1-5"/>
    <property type="match status" value="1"/>
</dbReference>
<dbReference type="Proteomes" id="UP000614287">
    <property type="component" value="Unassembled WGS sequence"/>
</dbReference>
<proteinExistence type="inferred from homology"/>
<dbReference type="InterPro" id="IPR022935">
    <property type="entry name" value="ClpS"/>
</dbReference>
<comment type="similarity">
    <text evidence="1">Belongs to the ClpS family.</text>
</comment>
<dbReference type="InterPro" id="IPR003769">
    <property type="entry name" value="ClpS_core"/>
</dbReference>
<gene>
    <name evidence="1 3" type="primary">clpS</name>
    <name evidence="3" type="ORF">GCM10009007_02060</name>
</gene>
<protein>
    <recommendedName>
        <fullName evidence="1">ATP-dependent Clp protease adapter protein ClpS</fullName>
    </recommendedName>
</protein>
<dbReference type="PANTHER" id="PTHR33473">
    <property type="entry name" value="ATP-DEPENDENT CLP PROTEASE ADAPTER PROTEIN CLPS1, CHLOROPLASTIC"/>
    <property type="match status" value="1"/>
</dbReference>
<feature type="domain" description="Adaptor protein ClpS core" evidence="2">
    <location>
        <begin position="27"/>
        <end position="104"/>
    </location>
</feature>
<organism evidence="3 4">
    <name type="scientific">Formosimonas limnophila</name>
    <dbReference type="NCBI Taxonomy" id="1384487"/>
    <lineage>
        <taxon>Bacteria</taxon>
        <taxon>Pseudomonadati</taxon>
        <taxon>Pseudomonadota</taxon>
        <taxon>Betaproteobacteria</taxon>
        <taxon>Burkholderiales</taxon>
        <taxon>Burkholderiaceae</taxon>
        <taxon>Formosimonas</taxon>
    </lineage>
</organism>
<dbReference type="Pfam" id="PF02617">
    <property type="entry name" value="ClpS"/>
    <property type="match status" value="1"/>
</dbReference>
<dbReference type="GO" id="GO:0008233">
    <property type="term" value="F:peptidase activity"/>
    <property type="evidence" value="ECO:0007669"/>
    <property type="project" value="UniProtKB-KW"/>
</dbReference>
<reference evidence="3" key="2">
    <citation type="submission" date="2020-09" db="EMBL/GenBank/DDBJ databases">
        <authorList>
            <person name="Sun Q."/>
            <person name="Kim S."/>
        </authorList>
    </citation>
    <scope>NUCLEOTIDE SEQUENCE</scope>
    <source>
        <strain evidence="3">KCTC 32501</strain>
    </source>
</reference>
<keyword evidence="3" id="KW-0378">Hydrolase</keyword>
<evidence type="ECO:0000313" key="4">
    <source>
        <dbReference type="Proteomes" id="UP000614287"/>
    </source>
</evidence>
<dbReference type="SUPFAM" id="SSF54736">
    <property type="entry name" value="ClpS-like"/>
    <property type="match status" value="1"/>
</dbReference>
<dbReference type="EMBL" id="BMZG01000001">
    <property type="protein sequence ID" value="GHA65174.1"/>
    <property type="molecule type" value="Genomic_DNA"/>
</dbReference>
<dbReference type="GO" id="GO:0030163">
    <property type="term" value="P:protein catabolic process"/>
    <property type="evidence" value="ECO:0007669"/>
    <property type="project" value="InterPro"/>
</dbReference>
<comment type="function">
    <text evidence="1">Involved in the modulation of the specificity of the ClpAP-mediated ATP-dependent protein degradation.</text>
</comment>
<evidence type="ECO:0000256" key="1">
    <source>
        <dbReference type="HAMAP-Rule" id="MF_00302"/>
    </source>
</evidence>